<keyword evidence="2" id="KW-1185">Reference proteome</keyword>
<gene>
    <name evidence="1" type="ORF">GCM10022255_007660</name>
</gene>
<evidence type="ECO:0000313" key="1">
    <source>
        <dbReference type="EMBL" id="GAA4244474.1"/>
    </source>
</evidence>
<organism evidence="1 2">
    <name type="scientific">Dactylosporangium darangshiense</name>
    <dbReference type="NCBI Taxonomy" id="579108"/>
    <lineage>
        <taxon>Bacteria</taxon>
        <taxon>Bacillati</taxon>
        <taxon>Actinomycetota</taxon>
        <taxon>Actinomycetes</taxon>
        <taxon>Micromonosporales</taxon>
        <taxon>Micromonosporaceae</taxon>
        <taxon>Dactylosporangium</taxon>
    </lineage>
</organism>
<accession>A0ABP8CX28</accession>
<dbReference type="Proteomes" id="UP001500620">
    <property type="component" value="Unassembled WGS sequence"/>
</dbReference>
<dbReference type="EMBL" id="BAABAT010000002">
    <property type="protein sequence ID" value="GAA4244474.1"/>
    <property type="molecule type" value="Genomic_DNA"/>
</dbReference>
<sequence length="82" mass="8501">MAGRERQAKVFVDRVRAVPDDGLSSAKDRLDRLGESGAAVAEELDIALGEQVPGVGKGRDVLPGAAAIRVTETPPSSMVCIA</sequence>
<evidence type="ECO:0000313" key="2">
    <source>
        <dbReference type="Proteomes" id="UP001500620"/>
    </source>
</evidence>
<name>A0ABP8CX28_9ACTN</name>
<proteinExistence type="predicted"/>
<comment type="caution">
    <text evidence="1">The sequence shown here is derived from an EMBL/GenBank/DDBJ whole genome shotgun (WGS) entry which is preliminary data.</text>
</comment>
<protein>
    <submittedName>
        <fullName evidence="1">Uncharacterized protein</fullName>
    </submittedName>
</protein>
<reference evidence="2" key="1">
    <citation type="journal article" date="2019" name="Int. J. Syst. Evol. Microbiol.">
        <title>The Global Catalogue of Microorganisms (GCM) 10K type strain sequencing project: providing services to taxonomists for standard genome sequencing and annotation.</title>
        <authorList>
            <consortium name="The Broad Institute Genomics Platform"/>
            <consortium name="The Broad Institute Genome Sequencing Center for Infectious Disease"/>
            <person name="Wu L."/>
            <person name="Ma J."/>
        </authorList>
    </citation>
    <scope>NUCLEOTIDE SEQUENCE [LARGE SCALE GENOMIC DNA]</scope>
    <source>
        <strain evidence="2">JCM 17441</strain>
    </source>
</reference>